<protein>
    <submittedName>
        <fullName evidence="3">Right handed beta helix region</fullName>
    </submittedName>
</protein>
<evidence type="ECO:0000313" key="4">
    <source>
        <dbReference type="Proteomes" id="UP000198901"/>
    </source>
</evidence>
<feature type="domain" description="Right handed beta helix" evidence="2">
    <location>
        <begin position="164"/>
        <end position="245"/>
    </location>
</feature>
<dbReference type="SUPFAM" id="SSF51126">
    <property type="entry name" value="Pectin lyase-like"/>
    <property type="match status" value="2"/>
</dbReference>
<dbReference type="InterPro" id="IPR012334">
    <property type="entry name" value="Pectin_lyas_fold"/>
</dbReference>
<dbReference type="AlphaFoldDB" id="A0A1G9REB6"/>
<dbReference type="EMBL" id="FNGS01000005">
    <property type="protein sequence ID" value="SDM21197.1"/>
    <property type="molecule type" value="Genomic_DNA"/>
</dbReference>
<accession>A0A1G9REB6</accession>
<gene>
    <name evidence="3" type="ORF">SAMN04488090_2846</name>
</gene>
<reference evidence="3 4" key="1">
    <citation type="submission" date="2016-10" db="EMBL/GenBank/DDBJ databases">
        <authorList>
            <person name="de Groot N.N."/>
        </authorList>
    </citation>
    <scope>NUCLEOTIDE SEQUENCE [LARGE SCALE GENOMIC DNA]</scope>
    <source>
        <strain evidence="3 4">DSM 21668</strain>
    </source>
</reference>
<dbReference type="Proteomes" id="UP000198901">
    <property type="component" value="Unassembled WGS sequence"/>
</dbReference>
<dbReference type="InterPro" id="IPR006626">
    <property type="entry name" value="PbH1"/>
</dbReference>
<feature type="signal peptide" evidence="1">
    <location>
        <begin position="1"/>
        <end position="23"/>
    </location>
</feature>
<name>A0A1G9REB6_9BACT</name>
<organism evidence="3 4">
    <name type="scientific">Siphonobacter aquaeclarae</name>
    <dbReference type="NCBI Taxonomy" id="563176"/>
    <lineage>
        <taxon>Bacteria</taxon>
        <taxon>Pseudomonadati</taxon>
        <taxon>Bacteroidota</taxon>
        <taxon>Cytophagia</taxon>
        <taxon>Cytophagales</taxon>
        <taxon>Cytophagaceae</taxon>
        <taxon>Siphonobacter</taxon>
    </lineage>
</organism>
<dbReference type="PROSITE" id="PS51257">
    <property type="entry name" value="PROKAR_LIPOPROTEIN"/>
    <property type="match status" value="1"/>
</dbReference>
<dbReference type="Gene3D" id="2.160.20.10">
    <property type="entry name" value="Single-stranded right-handed beta-helix, Pectin lyase-like"/>
    <property type="match status" value="2"/>
</dbReference>
<sequence>MTKSILLSFLLLLSCLVSQGQTATPVNEISSPTLFTSLTDNVVIYDGSPWKKTPVTTPARIYDEATVYKGPSGFDYVRQYDGPVEVRWFGAIPNDAIDDAPAIQRAINSLKSVHFDRGVYLAGDRIYMGTNNGAVVYSGEGDTFTPAPLADTTVGTTIRAITDGMSSIFEVWGKGVTVKNMTIDGNYKAKIGINDGYGMFFRLMECCVIRTKEYGALVYQSAATISNCRFFANKKVGLFVFADSEVSGGSFQNGTVPLWIGCGGNRISNLNAFQGTECAIQVKFNEELFSIIDKLTSSDLSRRIGNNHFSNIYADNPVSATPIPVFRIEGSSSADRINDQEIVNLHVGTAQTGGGPYNPDSLNFSNKIAGGIWMNNTDRVTISNATFLGNGGGATATRYTDQWIRATNSESLVITNCILNGTNRNAIYLGDGNGDVTIDNCIIRGWSTNAPTTPETGQAAILQEGSIGSFNVTNNTFVIDGSSATSAYAINTADPTRLIVSGMQIRYPGVKTIVTPSGAFAGNYQRNGTTSSIYQSTDLQQATVKLRSVPLTYTPENGRLEYDGTGLYFTDNNTRTRLTGTNSFTQNITYSDTNWGTVFSTGTTLPETANSYLIQLSFTTNTAGGGLYNAVCSGVLPVAGNTNSSAVISLPLAMHAHATNGRTVQFQWQLAPTGGHSAFQMRIVGDGATDRTIPVQVKIRPLF</sequence>
<dbReference type="STRING" id="563176.SAMN04488090_2846"/>
<dbReference type="InterPro" id="IPR011050">
    <property type="entry name" value="Pectin_lyase_fold/virulence"/>
</dbReference>
<keyword evidence="4" id="KW-1185">Reference proteome</keyword>
<dbReference type="OrthoDB" id="1433444at2"/>
<dbReference type="SMART" id="SM00710">
    <property type="entry name" value="PbH1"/>
    <property type="match status" value="5"/>
</dbReference>
<dbReference type="InterPro" id="IPR039448">
    <property type="entry name" value="Beta_helix"/>
</dbReference>
<feature type="chain" id="PRO_5011523947" evidence="1">
    <location>
        <begin position="24"/>
        <end position="703"/>
    </location>
</feature>
<evidence type="ECO:0000259" key="2">
    <source>
        <dbReference type="Pfam" id="PF13229"/>
    </source>
</evidence>
<feature type="domain" description="Right handed beta helix" evidence="2">
    <location>
        <begin position="363"/>
        <end position="478"/>
    </location>
</feature>
<keyword evidence="1" id="KW-0732">Signal</keyword>
<dbReference type="Pfam" id="PF13229">
    <property type="entry name" value="Beta_helix"/>
    <property type="match status" value="2"/>
</dbReference>
<proteinExistence type="predicted"/>
<evidence type="ECO:0000313" key="3">
    <source>
        <dbReference type="EMBL" id="SDM21197.1"/>
    </source>
</evidence>
<evidence type="ECO:0000256" key="1">
    <source>
        <dbReference type="SAM" id="SignalP"/>
    </source>
</evidence>
<dbReference type="RefSeq" id="WP_093203384.1">
    <property type="nucleotide sequence ID" value="NZ_FNGS01000005.1"/>
</dbReference>